<dbReference type="EnsemblMetazoa" id="PPA34090.1">
    <property type="protein sequence ID" value="PPA34090.1"/>
    <property type="gene ID" value="WBGene00272459"/>
</dbReference>
<dbReference type="PANTHER" id="PTHR47163">
    <property type="entry name" value="DDE_TNP_IS1595 DOMAIN-CONTAINING PROTEIN"/>
    <property type="match status" value="1"/>
</dbReference>
<evidence type="ECO:0000313" key="2">
    <source>
        <dbReference type="Proteomes" id="UP000005239"/>
    </source>
</evidence>
<dbReference type="PANTHER" id="PTHR47163:SF2">
    <property type="entry name" value="SI:DKEY-17M8.2"/>
    <property type="match status" value="1"/>
</dbReference>
<dbReference type="AlphaFoldDB" id="A0A2A6CQI0"/>
<reference evidence="1" key="2">
    <citation type="submission" date="2022-06" db="UniProtKB">
        <authorList>
            <consortium name="EnsemblMetazoa"/>
        </authorList>
    </citation>
    <scope>IDENTIFICATION</scope>
    <source>
        <strain evidence="1">PS312</strain>
    </source>
</reference>
<proteinExistence type="predicted"/>
<dbReference type="Proteomes" id="UP000005239">
    <property type="component" value="Unassembled WGS sequence"/>
</dbReference>
<gene>
    <name evidence="1" type="primary">WBGene00272459</name>
</gene>
<accession>A0A2A6CQI0</accession>
<dbReference type="OrthoDB" id="5862080at2759"/>
<protein>
    <submittedName>
        <fullName evidence="1">DDE_Tnp_IS1595 domain-containing protein</fullName>
    </submittedName>
</protein>
<keyword evidence="2" id="KW-1185">Reference proteome</keyword>
<name>A0A2A6CQI0_PRIPA</name>
<organism evidence="1 2">
    <name type="scientific">Pristionchus pacificus</name>
    <name type="common">Parasitic nematode worm</name>
    <dbReference type="NCBI Taxonomy" id="54126"/>
    <lineage>
        <taxon>Eukaryota</taxon>
        <taxon>Metazoa</taxon>
        <taxon>Ecdysozoa</taxon>
        <taxon>Nematoda</taxon>
        <taxon>Chromadorea</taxon>
        <taxon>Rhabditida</taxon>
        <taxon>Rhabditina</taxon>
        <taxon>Diplogasteromorpha</taxon>
        <taxon>Diplogasteroidea</taxon>
        <taxon>Neodiplogasteridae</taxon>
        <taxon>Pristionchus</taxon>
    </lineage>
</organism>
<evidence type="ECO:0000313" key="1">
    <source>
        <dbReference type="EnsemblMetazoa" id="PPA34090.1"/>
    </source>
</evidence>
<reference evidence="2" key="1">
    <citation type="journal article" date="2008" name="Nat. Genet.">
        <title>The Pristionchus pacificus genome provides a unique perspective on nematode lifestyle and parasitism.</title>
        <authorList>
            <person name="Dieterich C."/>
            <person name="Clifton S.W."/>
            <person name="Schuster L.N."/>
            <person name="Chinwalla A."/>
            <person name="Delehaunty K."/>
            <person name="Dinkelacker I."/>
            <person name="Fulton L."/>
            <person name="Fulton R."/>
            <person name="Godfrey J."/>
            <person name="Minx P."/>
            <person name="Mitreva M."/>
            <person name="Roeseler W."/>
            <person name="Tian H."/>
            <person name="Witte H."/>
            <person name="Yang S.P."/>
            <person name="Wilson R.K."/>
            <person name="Sommer R.J."/>
        </authorList>
    </citation>
    <scope>NUCLEOTIDE SEQUENCE [LARGE SCALE GENOMIC DNA]</scope>
    <source>
        <strain evidence="2">PS312</strain>
    </source>
</reference>
<accession>A0A8R1UKA9</accession>
<sequence>MAAQQWVFGGVERRDKTKLFAIPVAKRDANTLLPLIVKHIAPGTEIQSDCWAAYHRISNIGKYTHLTVNHSVTFKDKVTGACTNGVEGMWQRLKLGHK</sequence>
<dbReference type="Pfam" id="PF12762">
    <property type="entry name" value="DDE_Tnp_IS1595"/>
    <property type="match status" value="1"/>
</dbReference>
<dbReference type="InterPro" id="IPR053164">
    <property type="entry name" value="IS1016-like_transposase"/>
</dbReference>
<dbReference type="InterPro" id="IPR024445">
    <property type="entry name" value="Tnp_ISXO2-like"/>
</dbReference>
<dbReference type="SMART" id="SM01126">
    <property type="entry name" value="DDE_Tnp_IS1595"/>
    <property type="match status" value="1"/>
</dbReference>